<dbReference type="EMBL" id="BJUM01000004">
    <property type="protein sequence ID" value="GEK53596.1"/>
    <property type="molecule type" value="Genomic_DNA"/>
</dbReference>
<gene>
    <name evidence="1" type="ORF">PES01_04410</name>
</gene>
<protein>
    <submittedName>
        <fullName evidence="1">Uncharacterized protein</fullName>
    </submittedName>
</protein>
<dbReference type="AlphaFoldDB" id="A0A510XRE6"/>
<name>A0A510XRE6_9GAMM</name>
<evidence type="ECO:0000313" key="1">
    <source>
        <dbReference type="EMBL" id="GEK53596.1"/>
    </source>
</evidence>
<comment type="caution">
    <text evidence="1">The sequence shown here is derived from an EMBL/GenBank/DDBJ whole genome shotgun (WGS) entry which is preliminary data.</text>
</comment>
<keyword evidence="2" id="KW-1185">Reference proteome</keyword>
<proteinExistence type="predicted"/>
<dbReference type="Proteomes" id="UP000321419">
    <property type="component" value="Unassembled WGS sequence"/>
</dbReference>
<reference evidence="1 2" key="1">
    <citation type="submission" date="2019-07" db="EMBL/GenBank/DDBJ databases">
        <title>Whole genome shotgun sequence of Pseudoalteromonas espejiana NBRC 102222.</title>
        <authorList>
            <person name="Hosoyama A."/>
            <person name="Uohara A."/>
            <person name="Ohji S."/>
            <person name="Ichikawa N."/>
        </authorList>
    </citation>
    <scope>NUCLEOTIDE SEQUENCE [LARGE SCALE GENOMIC DNA]</scope>
    <source>
        <strain evidence="1 2">NBRC 102222</strain>
    </source>
</reference>
<sequence>MNEEFTIQFDFQSCSVVIENDCTSVWAYQITSKEQDVAKDAFVISPIAPKEEFDYQSIKAGNPPKLVTKFASNRAYNESFNESDFSVSESKNKDICIYFKNEPFAAIYADEPRSYSKSLSAVCGFGNPWSEKLYVSAFMQGS</sequence>
<organism evidence="1 2">
    <name type="scientific">Pseudoalteromonas espejiana</name>
    <dbReference type="NCBI Taxonomy" id="28107"/>
    <lineage>
        <taxon>Bacteria</taxon>
        <taxon>Pseudomonadati</taxon>
        <taxon>Pseudomonadota</taxon>
        <taxon>Gammaproteobacteria</taxon>
        <taxon>Alteromonadales</taxon>
        <taxon>Pseudoalteromonadaceae</taxon>
        <taxon>Pseudoalteromonas</taxon>
    </lineage>
</organism>
<evidence type="ECO:0000313" key="2">
    <source>
        <dbReference type="Proteomes" id="UP000321419"/>
    </source>
</evidence>
<dbReference type="RefSeq" id="WP_089349656.1">
    <property type="nucleotide sequence ID" value="NZ_BJUM01000004.1"/>
</dbReference>
<accession>A0A510XRE6</accession>